<dbReference type="PANTHER" id="PTHR11802">
    <property type="entry name" value="SERINE PROTEASE FAMILY S10 SERINE CARBOXYPEPTIDASE"/>
    <property type="match status" value="1"/>
</dbReference>
<comment type="similarity">
    <text evidence="1 7">Belongs to the peptidase S10 family.</text>
</comment>
<evidence type="ECO:0000256" key="8">
    <source>
        <dbReference type="SAM" id="Phobius"/>
    </source>
</evidence>
<reference evidence="10" key="2">
    <citation type="submission" date="2010-04" db="EMBL/GenBank/DDBJ databases">
        <authorList>
            <person name="Buell R."/>
            <person name="Hamilton J."/>
            <person name="Hostetler J."/>
        </authorList>
    </citation>
    <scope>NUCLEOTIDE SEQUENCE [LARGE SCALE GENOMIC DNA]</scope>
    <source>
        <strain evidence="10">DAOM:BR144</strain>
    </source>
</reference>
<dbReference type="GO" id="GO:0006508">
    <property type="term" value="P:proteolysis"/>
    <property type="evidence" value="ECO:0007669"/>
    <property type="project" value="UniProtKB-KW"/>
</dbReference>
<feature type="transmembrane region" description="Helical" evidence="8">
    <location>
        <begin position="27"/>
        <end position="47"/>
    </location>
</feature>
<evidence type="ECO:0000313" key="9">
    <source>
        <dbReference type="EnsemblProtists" id="PYU1_T011393"/>
    </source>
</evidence>
<dbReference type="AlphaFoldDB" id="K3X2E4"/>
<keyword evidence="8" id="KW-0472">Membrane</keyword>
<dbReference type="PRINTS" id="PR00724">
    <property type="entry name" value="CRBOXYPTASEC"/>
</dbReference>
<dbReference type="Proteomes" id="UP000019132">
    <property type="component" value="Unassembled WGS sequence"/>
</dbReference>
<dbReference type="InterPro" id="IPR001563">
    <property type="entry name" value="Peptidase_S10"/>
</dbReference>
<keyword evidence="8" id="KW-0812">Transmembrane</keyword>
<evidence type="ECO:0000256" key="5">
    <source>
        <dbReference type="ARBA" id="ARBA00022801"/>
    </source>
</evidence>
<keyword evidence="4" id="KW-0732">Signal</keyword>
<dbReference type="PROSITE" id="PS00131">
    <property type="entry name" value="CARBOXYPEPT_SER_SER"/>
    <property type="match status" value="1"/>
</dbReference>
<keyword evidence="8" id="KW-1133">Transmembrane helix</keyword>
<proteinExistence type="inferred from homology"/>
<dbReference type="Gene3D" id="3.40.50.1820">
    <property type="entry name" value="alpha/beta hydrolase"/>
    <property type="match status" value="1"/>
</dbReference>
<keyword evidence="3 7" id="KW-0645">Protease</keyword>
<dbReference type="EnsemblProtists" id="PYU1_T011393">
    <property type="protein sequence ID" value="PYU1_T011393"/>
    <property type="gene ID" value="PYU1_G011368"/>
</dbReference>
<dbReference type="InParanoid" id="K3X2E4"/>
<dbReference type="EMBL" id="GL376562">
    <property type="status" value="NOT_ANNOTATED_CDS"/>
    <property type="molecule type" value="Genomic_DNA"/>
</dbReference>
<dbReference type="InterPro" id="IPR029058">
    <property type="entry name" value="AB_hydrolase_fold"/>
</dbReference>
<reference evidence="10" key="1">
    <citation type="journal article" date="2010" name="Genome Biol.">
        <title>Genome sequence of the necrotrophic plant pathogen Pythium ultimum reveals original pathogenicity mechanisms and effector repertoire.</title>
        <authorList>
            <person name="Levesque C.A."/>
            <person name="Brouwer H."/>
            <person name="Cano L."/>
            <person name="Hamilton J.P."/>
            <person name="Holt C."/>
            <person name="Huitema E."/>
            <person name="Raffaele S."/>
            <person name="Robideau G.P."/>
            <person name="Thines M."/>
            <person name="Win J."/>
            <person name="Zerillo M.M."/>
            <person name="Beakes G.W."/>
            <person name="Boore J.L."/>
            <person name="Busam D."/>
            <person name="Dumas B."/>
            <person name="Ferriera S."/>
            <person name="Fuerstenberg S.I."/>
            <person name="Gachon C.M."/>
            <person name="Gaulin E."/>
            <person name="Govers F."/>
            <person name="Grenville-Briggs L."/>
            <person name="Horner N."/>
            <person name="Hostetler J."/>
            <person name="Jiang R.H."/>
            <person name="Johnson J."/>
            <person name="Krajaejun T."/>
            <person name="Lin H."/>
            <person name="Meijer H.J."/>
            <person name="Moore B."/>
            <person name="Morris P."/>
            <person name="Phuntmart V."/>
            <person name="Puiu D."/>
            <person name="Shetty J."/>
            <person name="Stajich J.E."/>
            <person name="Tripathy S."/>
            <person name="Wawra S."/>
            <person name="van West P."/>
            <person name="Whitty B.R."/>
            <person name="Coutinho P.M."/>
            <person name="Henrissat B."/>
            <person name="Martin F."/>
            <person name="Thomas P.D."/>
            <person name="Tyler B.M."/>
            <person name="De Vries R.P."/>
            <person name="Kamoun S."/>
            <person name="Yandell M."/>
            <person name="Tisserat N."/>
            <person name="Buell C.R."/>
        </authorList>
    </citation>
    <scope>NUCLEOTIDE SEQUENCE</scope>
    <source>
        <strain evidence="10">DAOM:BR144</strain>
    </source>
</reference>
<dbReference type="OMA" id="ITAPCEI"/>
<evidence type="ECO:0000256" key="1">
    <source>
        <dbReference type="ARBA" id="ARBA00009431"/>
    </source>
</evidence>
<dbReference type="EC" id="3.4.16.-" evidence="7"/>
<dbReference type="Pfam" id="PF00450">
    <property type="entry name" value="Peptidase_S10"/>
    <property type="match status" value="1"/>
</dbReference>
<evidence type="ECO:0000256" key="7">
    <source>
        <dbReference type="RuleBase" id="RU361156"/>
    </source>
</evidence>
<reference evidence="9" key="3">
    <citation type="submission" date="2015-02" db="UniProtKB">
        <authorList>
            <consortium name="EnsemblProtists"/>
        </authorList>
    </citation>
    <scope>IDENTIFICATION</scope>
    <source>
        <strain evidence="9">DAOM BR144</strain>
    </source>
</reference>
<evidence type="ECO:0000313" key="10">
    <source>
        <dbReference type="Proteomes" id="UP000019132"/>
    </source>
</evidence>
<dbReference type="STRING" id="431595.K3X2E4"/>
<dbReference type="Gene3D" id="1.10.287.410">
    <property type="match status" value="1"/>
</dbReference>
<keyword evidence="2 7" id="KW-0121">Carboxypeptidase</keyword>
<sequence length="490" mass="54714">MATEKTPLTATASDYESLPTTEAKKRVSVGFVAVVLVFFGALLALFWPASSFSSSPHALANDHGFFCGLSDYETGYVTLANKEDDHYFYWYIEASDKAPSEAPLVMWLTGGPGAPSTLALLSENGPCLVQYDGTAKRNPYAWSTAANVIWLDQPTNVGFSYGSADDADRTGQDVGENIYWFLQGFIKKHPELDGREFFITGESYGGHYVPEAAHAIWQHNKKVNKSENSTKDSEYAINLQGIAIGNGLTDPIIQSPHYIDMVDNDYNITFVNASQLAAMRAAAPECERLMRASQSNLSLWVEAEEFCTTNLDEPMNAANRNMYDIREYCDKDPPNLCIPTDHIEKYLNRESVRELLHVSKRAGAWEMVNMDVNMAFTLSGDVVLSYSSFVADMLNDDIRVLIYAGDADLTCNWYGNQAWTKALEWDGKTDFNAAQERIYTTDAGVRAGVVRSFQRRLTFLRVFNAGHMVPQHQPQVALDMLTKFLTNQEL</sequence>
<dbReference type="SUPFAM" id="SSF53474">
    <property type="entry name" value="alpha/beta-Hydrolases"/>
    <property type="match status" value="1"/>
</dbReference>
<dbReference type="InterPro" id="IPR018202">
    <property type="entry name" value="Ser_caboxypep_ser_AS"/>
</dbReference>
<name>K3X2E4_GLOUD</name>
<accession>K3X2E4</accession>
<evidence type="ECO:0000256" key="4">
    <source>
        <dbReference type="ARBA" id="ARBA00022729"/>
    </source>
</evidence>
<dbReference type="PANTHER" id="PTHR11802:SF113">
    <property type="entry name" value="SERINE CARBOXYPEPTIDASE CTSA-4.1"/>
    <property type="match status" value="1"/>
</dbReference>
<protein>
    <recommendedName>
        <fullName evidence="7">Carboxypeptidase</fullName>
        <ecNumber evidence="7">3.4.16.-</ecNumber>
    </recommendedName>
</protein>
<keyword evidence="5 7" id="KW-0378">Hydrolase</keyword>
<organism evidence="9 10">
    <name type="scientific">Globisporangium ultimum (strain ATCC 200006 / CBS 805.95 / DAOM BR144)</name>
    <name type="common">Pythium ultimum</name>
    <dbReference type="NCBI Taxonomy" id="431595"/>
    <lineage>
        <taxon>Eukaryota</taxon>
        <taxon>Sar</taxon>
        <taxon>Stramenopiles</taxon>
        <taxon>Oomycota</taxon>
        <taxon>Peronosporomycetes</taxon>
        <taxon>Pythiales</taxon>
        <taxon>Pythiaceae</taxon>
        <taxon>Globisporangium</taxon>
    </lineage>
</organism>
<evidence type="ECO:0000256" key="3">
    <source>
        <dbReference type="ARBA" id="ARBA00022670"/>
    </source>
</evidence>
<evidence type="ECO:0000256" key="6">
    <source>
        <dbReference type="ARBA" id="ARBA00023180"/>
    </source>
</evidence>
<evidence type="ECO:0000256" key="2">
    <source>
        <dbReference type="ARBA" id="ARBA00022645"/>
    </source>
</evidence>
<dbReference type="GO" id="GO:0004185">
    <property type="term" value="F:serine-type carboxypeptidase activity"/>
    <property type="evidence" value="ECO:0007669"/>
    <property type="project" value="UniProtKB-UniRule"/>
</dbReference>
<dbReference type="VEuPathDB" id="FungiDB:PYU1_G011368"/>
<dbReference type="InterPro" id="IPR033124">
    <property type="entry name" value="Ser_caboxypep_his_AS"/>
</dbReference>
<dbReference type="eggNOG" id="KOG1282">
    <property type="taxonomic scope" value="Eukaryota"/>
</dbReference>
<keyword evidence="6" id="KW-0325">Glycoprotein</keyword>
<dbReference type="PROSITE" id="PS00560">
    <property type="entry name" value="CARBOXYPEPT_SER_HIS"/>
    <property type="match status" value="1"/>
</dbReference>
<dbReference type="HOGENOM" id="CLU_008523_10_2_1"/>
<keyword evidence="10" id="KW-1185">Reference proteome</keyword>